<evidence type="ECO:0000313" key="3">
    <source>
        <dbReference type="EMBL" id="MBR8827193.1"/>
    </source>
</evidence>
<feature type="domain" description="Glycosyltransferase 2-like" evidence="2">
    <location>
        <begin position="525"/>
        <end position="684"/>
    </location>
</feature>
<feature type="repeat" description="TPR" evidence="1">
    <location>
        <begin position="291"/>
        <end position="324"/>
    </location>
</feature>
<evidence type="ECO:0000259" key="2">
    <source>
        <dbReference type="Pfam" id="PF00535"/>
    </source>
</evidence>
<comment type="caution">
    <text evidence="3">The sequence shown here is derived from an EMBL/GenBank/DDBJ whole genome shotgun (WGS) entry which is preliminary data.</text>
</comment>
<name>A0A941GUD3_9CHRO</name>
<keyword evidence="1" id="KW-0802">TPR repeat</keyword>
<feature type="repeat" description="TPR" evidence="1">
    <location>
        <begin position="43"/>
        <end position="76"/>
    </location>
</feature>
<feature type="repeat" description="TPR" evidence="1">
    <location>
        <begin position="256"/>
        <end position="289"/>
    </location>
</feature>
<dbReference type="CDD" id="cd04184">
    <property type="entry name" value="GT2_RfbC_Mx_like"/>
    <property type="match status" value="1"/>
</dbReference>
<dbReference type="EC" id="2.4.-.-" evidence="3"/>
<dbReference type="Gene3D" id="1.25.40.10">
    <property type="entry name" value="Tetratricopeptide repeat domain"/>
    <property type="match status" value="4"/>
</dbReference>
<dbReference type="Pfam" id="PF13174">
    <property type="entry name" value="TPR_6"/>
    <property type="match status" value="1"/>
</dbReference>
<feature type="repeat" description="TPR" evidence="1">
    <location>
        <begin position="77"/>
        <end position="110"/>
    </location>
</feature>
<dbReference type="Proteomes" id="UP000767446">
    <property type="component" value="Unassembled WGS sequence"/>
</dbReference>
<dbReference type="AlphaFoldDB" id="A0A941GUD3"/>
<evidence type="ECO:0000313" key="4">
    <source>
        <dbReference type="Proteomes" id="UP000767446"/>
    </source>
</evidence>
<dbReference type="PANTHER" id="PTHR43179:SF7">
    <property type="entry name" value="RHAMNOSYLTRANSFERASE WBBL"/>
    <property type="match status" value="1"/>
</dbReference>
<reference evidence="3" key="1">
    <citation type="submission" date="2021-02" db="EMBL/GenBank/DDBJ databases">
        <title>Metagenome analyses of Stigonema ocellatum DSM 106950, Chlorogloea purpurea SAG 13.99 and Gomphosphaeria aponina DSM 107014.</title>
        <authorList>
            <person name="Marter P."/>
            <person name="Huang S."/>
        </authorList>
    </citation>
    <scope>NUCLEOTIDE SEQUENCE</scope>
    <source>
        <strain evidence="3">JP213</strain>
    </source>
</reference>
<sequence length="1179" mass="133958">MVKGVQTEEKVLLEAGKQLKKAGNIEAALEKYLAALQLNPDYLPALNEVAELHEQQKQWEKALTYHQEIVKLAPENSLAQAKLARAYQALGQLERAVATYQTALAFNPKLPAWIYKELGEILESQGKINLANTLYQQAINNNTASLYIYKKLGETWRELGRKDEEKKAHIAASKKYCEYLQDNPDNIPALEQLAGVYESNKEFKSAVNCHQHLVKLQPEKAIAHARLARAYGWLQEEEKAVEEYKKAQAITDKLPTWAYLGWADALEKQGELQEAATVWQKVLALAPEQPPITYKKVGELLWQIKQVAQAASCWQKATELYPGNPMFHFRLGQANAAQKQWQAAVEAYQNSIIRQNDYSWEVHHCQGEAQLKLQGWEAAANAFRQAISLDPNAAISHYYLGDVLLELSEWEAAVSCYQRAQNLQPNLLDIEEKIQKATEKQNQKKINTPEEKEEKEIDEQVFPPKEGLGGLNAMEQQARREKALQEFSAVDSLYALWLRENARKQPSIPAMLEAVEQFKYKPVISVIVPVYNPPEKLLREMIYSVYDQIYPYWELCLADDASPKTYVKEVLNEFAAADDRIKVVFRSENGHISAASNSALELATGEYIALLDHDDLLTPDALYHVAKLLNDHPEADMIYSDEDKMNEKGQRLDPYFKPDWCPDSFLARMYVCHLGVYRRAIVKAIAGFRLGYEGSQDYDFVLRFTERTNKIFHIPKILYHWRIHSDSAASGSEAKPYAYEAGKKAIEDALSRRGEKGTVEMNEKVPGVYTVKYQILEHNKKRVSIIIPTRNLGDILDTCIQSIVDKTKYADYEIIIIDNGTDDPKTLKVFEKWEIKKPKRFKVCPLDIPFNYSKLNNFGVKQATGEYLLFLNNDTKVITQGWVRAMVQQAQRPIIGAVGALLLYPDDTVQHAGVVLGIGGVAGHSHKHFRGDSQGYIRQLISVNNYSAVTAACLMCRREVFEDVGGFNENLQVAFNDIDFCLKIKEQGYHNVWLPHVKLYHYESKSRGYEDNPEKQSRFLQEIETMRSRWGQLLELDSCYNPNLSKEREDYSLQVVARVEVLEVKKVPNQPELLWGFSIDRPQVGPHQGLLDIAGWVVGRKSPVASIQVVCHGKVVQEEEIIHLRPDVAGVFPGVAEAEKSGFIVHLDLLKLPEQAELEVVVVLEDSTAVELGKVKLQY</sequence>
<keyword evidence="3" id="KW-0328">Glycosyltransferase</keyword>
<feature type="domain" description="Glycosyltransferase 2-like" evidence="2">
    <location>
        <begin position="784"/>
        <end position="964"/>
    </location>
</feature>
<dbReference type="SMART" id="SM00028">
    <property type="entry name" value="TPR"/>
    <property type="match status" value="11"/>
</dbReference>
<dbReference type="InterPro" id="IPR019734">
    <property type="entry name" value="TPR_rpt"/>
</dbReference>
<dbReference type="EMBL" id="JADQBC010000022">
    <property type="protein sequence ID" value="MBR8827193.1"/>
    <property type="molecule type" value="Genomic_DNA"/>
</dbReference>
<keyword evidence="3" id="KW-0808">Transferase</keyword>
<feature type="repeat" description="TPR" evidence="1">
    <location>
        <begin position="360"/>
        <end position="393"/>
    </location>
</feature>
<feature type="repeat" description="TPR" evidence="1">
    <location>
        <begin position="394"/>
        <end position="427"/>
    </location>
</feature>
<dbReference type="CDD" id="cd04186">
    <property type="entry name" value="GT_2_like_c"/>
    <property type="match status" value="1"/>
</dbReference>
<dbReference type="InterPro" id="IPR001173">
    <property type="entry name" value="Glyco_trans_2-like"/>
</dbReference>
<dbReference type="InterPro" id="IPR011990">
    <property type="entry name" value="TPR-like_helical_dom_sf"/>
</dbReference>
<protein>
    <submittedName>
        <fullName evidence="3">Glycosyltransferase</fullName>
        <ecNumber evidence="3">2.4.-.-</ecNumber>
    </submittedName>
</protein>
<dbReference type="GO" id="GO:0016757">
    <property type="term" value="F:glycosyltransferase activity"/>
    <property type="evidence" value="ECO:0007669"/>
    <property type="project" value="UniProtKB-KW"/>
</dbReference>
<dbReference type="SUPFAM" id="SSF53448">
    <property type="entry name" value="Nucleotide-diphospho-sugar transferases"/>
    <property type="match status" value="2"/>
</dbReference>
<dbReference type="SUPFAM" id="SSF48452">
    <property type="entry name" value="TPR-like"/>
    <property type="match status" value="2"/>
</dbReference>
<dbReference type="Pfam" id="PF13432">
    <property type="entry name" value="TPR_16"/>
    <property type="match status" value="2"/>
</dbReference>
<proteinExistence type="predicted"/>
<dbReference type="PANTHER" id="PTHR43179">
    <property type="entry name" value="RHAMNOSYLTRANSFERASE WBBL"/>
    <property type="match status" value="1"/>
</dbReference>
<feature type="repeat" description="TPR" evidence="1">
    <location>
        <begin position="9"/>
        <end position="42"/>
    </location>
</feature>
<accession>A0A941GUD3</accession>
<organism evidence="3 4">
    <name type="scientific">Gomphosphaeria aponina SAG 52.96 = DSM 107014</name>
    <dbReference type="NCBI Taxonomy" id="1521640"/>
    <lineage>
        <taxon>Bacteria</taxon>
        <taxon>Bacillati</taxon>
        <taxon>Cyanobacteriota</taxon>
        <taxon>Cyanophyceae</taxon>
        <taxon>Oscillatoriophycideae</taxon>
        <taxon>Chroococcales</taxon>
        <taxon>Gomphosphaeriaceae</taxon>
        <taxon>Gomphosphaeria</taxon>
    </lineage>
</organism>
<evidence type="ECO:0000256" key="1">
    <source>
        <dbReference type="PROSITE-ProRule" id="PRU00339"/>
    </source>
</evidence>
<dbReference type="PROSITE" id="PS50005">
    <property type="entry name" value="TPR"/>
    <property type="match status" value="7"/>
</dbReference>
<gene>
    <name evidence="3" type="ORF">DSM107014_04685</name>
</gene>
<dbReference type="Pfam" id="PF14559">
    <property type="entry name" value="TPR_19"/>
    <property type="match status" value="1"/>
</dbReference>
<dbReference type="InterPro" id="IPR029044">
    <property type="entry name" value="Nucleotide-diphossugar_trans"/>
</dbReference>
<dbReference type="Pfam" id="PF00535">
    <property type="entry name" value="Glycos_transf_2"/>
    <property type="match status" value="2"/>
</dbReference>
<dbReference type="Gene3D" id="3.90.550.10">
    <property type="entry name" value="Spore Coat Polysaccharide Biosynthesis Protein SpsA, Chain A"/>
    <property type="match status" value="2"/>
</dbReference>